<protein>
    <submittedName>
        <fullName evidence="11">L,D-transpeptidase</fullName>
    </submittedName>
</protein>
<gene>
    <name evidence="11" type="ORF">K4G66_30435</name>
</gene>
<dbReference type="PROSITE" id="PS52029">
    <property type="entry name" value="LD_TPASE"/>
    <property type="match status" value="1"/>
</dbReference>
<keyword evidence="3" id="KW-0328">Glycosyltransferase</keyword>
<dbReference type="InterPro" id="IPR050979">
    <property type="entry name" value="LD-transpeptidase"/>
</dbReference>
<evidence type="ECO:0000256" key="7">
    <source>
        <dbReference type="ARBA" id="ARBA00022984"/>
    </source>
</evidence>
<evidence type="ECO:0000256" key="9">
    <source>
        <dbReference type="PROSITE-ProRule" id="PRU01373"/>
    </source>
</evidence>
<proteinExistence type="inferred from homology"/>
<comment type="pathway">
    <text evidence="1 9">Cell wall biogenesis; peptidoglycan biosynthesis.</text>
</comment>
<dbReference type="GO" id="GO:0071972">
    <property type="term" value="F:peptidoglycan L,D-transpeptidase activity"/>
    <property type="evidence" value="ECO:0007669"/>
    <property type="project" value="TreeGrafter"/>
</dbReference>
<feature type="active site" description="Proton donor/acceptor" evidence="9">
    <location>
        <position position="141"/>
    </location>
</feature>
<comment type="similarity">
    <text evidence="2">Belongs to the YkuD family.</text>
</comment>
<dbReference type="CDD" id="cd16913">
    <property type="entry name" value="YkuD_like"/>
    <property type="match status" value="1"/>
</dbReference>
<keyword evidence="4" id="KW-0808">Transferase</keyword>
<dbReference type="SUPFAM" id="SSF141523">
    <property type="entry name" value="L,D-transpeptidase catalytic domain-like"/>
    <property type="match status" value="1"/>
</dbReference>
<dbReference type="AlphaFoldDB" id="A0AA49JG74"/>
<dbReference type="GO" id="GO:0008360">
    <property type="term" value="P:regulation of cell shape"/>
    <property type="evidence" value="ECO:0007669"/>
    <property type="project" value="UniProtKB-UniRule"/>
</dbReference>
<reference evidence="11" key="1">
    <citation type="journal article" date="2023" name="Comput. Struct. Biotechnol. J.">
        <title>Discovery of a novel marine Bacteroidetes with a rich repertoire of carbohydrate-active enzymes.</title>
        <authorList>
            <person name="Chen B."/>
            <person name="Liu G."/>
            <person name="Chen Q."/>
            <person name="Wang H."/>
            <person name="Liu L."/>
            <person name="Tang K."/>
        </authorList>
    </citation>
    <scope>NUCLEOTIDE SEQUENCE</scope>
    <source>
        <strain evidence="11">TK19036</strain>
    </source>
</reference>
<evidence type="ECO:0000256" key="4">
    <source>
        <dbReference type="ARBA" id="ARBA00022679"/>
    </source>
</evidence>
<sequence>MKHYFLLITLLFISFQGRSQEAPSRFIRVSVANQMLYLIDNEEVIEEYPISTSVYGIGSEAGSNKTPLGKHKILNKIGDKAPLGTIFKSRINTGRKAKIYTDSTDLEEDDVTTRILRLTGLEPGKNKGPGVDSYSRYIYIHGTPEEGLIGKPASHGCIRMKNADVIKLFNQVEEGTLVMIEP</sequence>
<dbReference type="PANTHER" id="PTHR30582:SF24">
    <property type="entry name" value="L,D-TRANSPEPTIDASE ERFK_SRFK-RELATED"/>
    <property type="match status" value="1"/>
</dbReference>
<evidence type="ECO:0000313" key="11">
    <source>
        <dbReference type="EMBL" id="WKN36684.1"/>
    </source>
</evidence>
<dbReference type="Gene3D" id="2.40.440.10">
    <property type="entry name" value="L,D-transpeptidase catalytic domain-like"/>
    <property type="match status" value="1"/>
</dbReference>
<accession>A0AA49JG74</accession>
<dbReference type="InterPro" id="IPR005490">
    <property type="entry name" value="LD_TPept_cat_dom"/>
</dbReference>
<evidence type="ECO:0000256" key="5">
    <source>
        <dbReference type="ARBA" id="ARBA00022801"/>
    </source>
</evidence>
<evidence type="ECO:0000256" key="6">
    <source>
        <dbReference type="ARBA" id="ARBA00022960"/>
    </source>
</evidence>
<reference evidence="11" key="2">
    <citation type="journal article" date="2024" name="Antonie Van Leeuwenhoek">
        <title>Roseihalotalea indica gen. nov., sp. nov., a halophilic Bacteroidetes from mesopelagic Southwest Indian Ocean with higher carbohydrate metabolic potential.</title>
        <authorList>
            <person name="Chen B."/>
            <person name="Zhang M."/>
            <person name="Lin D."/>
            <person name="Ye J."/>
            <person name="Tang K."/>
        </authorList>
    </citation>
    <scope>NUCLEOTIDE SEQUENCE</scope>
    <source>
        <strain evidence="11">TK19036</strain>
    </source>
</reference>
<evidence type="ECO:0000256" key="1">
    <source>
        <dbReference type="ARBA" id="ARBA00004752"/>
    </source>
</evidence>
<evidence type="ECO:0000256" key="2">
    <source>
        <dbReference type="ARBA" id="ARBA00005992"/>
    </source>
</evidence>
<evidence type="ECO:0000256" key="8">
    <source>
        <dbReference type="ARBA" id="ARBA00023316"/>
    </source>
</evidence>
<keyword evidence="6 9" id="KW-0133">Cell shape</keyword>
<feature type="active site" description="Nucleophile" evidence="9">
    <location>
        <position position="157"/>
    </location>
</feature>
<dbReference type="Pfam" id="PF03734">
    <property type="entry name" value="YkuD"/>
    <property type="match status" value="1"/>
</dbReference>
<feature type="domain" description="L,D-TPase catalytic" evidence="10">
    <location>
        <begin position="25"/>
        <end position="181"/>
    </location>
</feature>
<dbReference type="GO" id="GO:0016757">
    <property type="term" value="F:glycosyltransferase activity"/>
    <property type="evidence" value="ECO:0007669"/>
    <property type="project" value="UniProtKB-KW"/>
</dbReference>
<keyword evidence="8 9" id="KW-0961">Cell wall biogenesis/degradation</keyword>
<keyword evidence="7 9" id="KW-0573">Peptidoglycan synthesis</keyword>
<dbReference type="EMBL" id="CP120682">
    <property type="protein sequence ID" value="WKN36684.1"/>
    <property type="molecule type" value="Genomic_DNA"/>
</dbReference>
<dbReference type="GO" id="GO:0005576">
    <property type="term" value="C:extracellular region"/>
    <property type="evidence" value="ECO:0007669"/>
    <property type="project" value="TreeGrafter"/>
</dbReference>
<evidence type="ECO:0000256" key="3">
    <source>
        <dbReference type="ARBA" id="ARBA00022676"/>
    </source>
</evidence>
<dbReference type="GO" id="GO:0018104">
    <property type="term" value="P:peptidoglycan-protein cross-linking"/>
    <property type="evidence" value="ECO:0007669"/>
    <property type="project" value="TreeGrafter"/>
</dbReference>
<keyword evidence="5" id="KW-0378">Hydrolase</keyword>
<organism evidence="11">
    <name type="scientific">Roseihalotalea indica</name>
    <dbReference type="NCBI Taxonomy" id="2867963"/>
    <lineage>
        <taxon>Bacteria</taxon>
        <taxon>Pseudomonadati</taxon>
        <taxon>Bacteroidota</taxon>
        <taxon>Cytophagia</taxon>
        <taxon>Cytophagales</taxon>
        <taxon>Catalimonadaceae</taxon>
        <taxon>Roseihalotalea</taxon>
    </lineage>
</organism>
<name>A0AA49JG74_9BACT</name>
<evidence type="ECO:0000259" key="10">
    <source>
        <dbReference type="PROSITE" id="PS52029"/>
    </source>
</evidence>
<dbReference type="InterPro" id="IPR038063">
    <property type="entry name" value="Transpep_catalytic_dom"/>
</dbReference>
<dbReference type="PANTHER" id="PTHR30582">
    <property type="entry name" value="L,D-TRANSPEPTIDASE"/>
    <property type="match status" value="1"/>
</dbReference>
<dbReference type="GO" id="GO:0071555">
    <property type="term" value="P:cell wall organization"/>
    <property type="evidence" value="ECO:0007669"/>
    <property type="project" value="UniProtKB-UniRule"/>
</dbReference>